<dbReference type="PRINTS" id="PR00455">
    <property type="entry name" value="HTHTETR"/>
</dbReference>
<evidence type="ECO:0000313" key="5">
    <source>
        <dbReference type="EMBL" id="GGE99325.1"/>
    </source>
</evidence>
<gene>
    <name evidence="5" type="ORF">GCM10011611_01130</name>
</gene>
<feature type="domain" description="HTH tetR-type" evidence="4">
    <location>
        <begin position="21"/>
        <end position="81"/>
    </location>
</feature>
<dbReference type="InterPro" id="IPR001647">
    <property type="entry name" value="HTH_TetR"/>
</dbReference>
<name>A0A8J2YNJ1_9PROT</name>
<evidence type="ECO:0000313" key="6">
    <source>
        <dbReference type="Proteomes" id="UP000646365"/>
    </source>
</evidence>
<dbReference type="InterPro" id="IPR050109">
    <property type="entry name" value="HTH-type_TetR-like_transc_reg"/>
</dbReference>
<evidence type="ECO:0000256" key="2">
    <source>
        <dbReference type="PROSITE-ProRule" id="PRU00335"/>
    </source>
</evidence>
<feature type="DNA-binding region" description="H-T-H motif" evidence="2">
    <location>
        <begin position="44"/>
        <end position="63"/>
    </location>
</feature>
<dbReference type="SUPFAM" id="SSF46689">
    <property type="entry name" value="Homeodomain-like"/>
    <property type="match status" value="1"/>
</dbReference>
<dbReference type="Gene3D" id="1.10.10.60">
    <property type="entry name" value="Homeodomain-like"/>
    <property type="match status" value="1"/>
</dbReference>
<dbReference type="GO" id="GO:0000976">
    <property type="term" value="F:transcription cis-regulatory region binding"/>
    <property type="evidence" value="ECO:0007669"/>
    <property type="project" value="TreeGrafter"/>
</dbReference>
<dbReference type="Pfam" id="PF00440">
    <property type="entry name" value="TetR_N"/>
    <property type="match status" value="1"/>
</dbReference>
<dbReference type="GO" id="GO:0003700">
    <property type="term" value="F:DNA-binding transcription factor activity"/>
    <property type="evidence" value="ECO:0007669"/>
    <property type="project" value="TreeGrafter"/>
</dbReference>
<reference evidence="5" key="1">
    <citation type="journal article" date="2014" name="Int. J. Syst. Evol. Microbiol.">
        <title>Complete genome sequence of Corynebacterium casei LMG S-19264T (=DSM 44701T), isolated from a smear-ripened cheese.</title>
        <authorList>
            <consortium name="US DOE Joint Genome Institute (JGI-PGF)"/>
            <person name="Walter F."/>
            <person name="Albersmeier A."/>
            <person name="Kalinowski J."/>
            <person name="Ruckert C."/>
        </authorList>
    </citation>
    <scope>NUCLEOTIDE SEQUENCE</scope>
    <source>
        <strain evidence="5">CGMCC 1.15725</strain>
    </source>
</reference>
<feature type="region of interest" description="Disordered" evidence="3">
    <location>
        <begin position="213"/>
        <end position="232"/>
    </location>
</feature>
<dbReference type="RefSeq" id="WP_189041342.1">
    <property type="nucleotide sequence ID" value="NZ_BMJQ01000001.1"/>
</dbReference>
<dbReference type="Pfam" id="PF14246">
    <property type="entry name" value="TetR_C_7"/>
    <property type="match status" value="1"/>
</dbReference>
<dbReference type="InterPro" id="IPR039536">
    <property type="entry name" value="TetR_C_Proteobacteria"/>
</dbReference>
<dbReference type="Proteomes" id="UP000646365">
    <property type="component" value="Unassembled WGS sequence"/>
</dbReference>
<accession>A0A8J2YNJ1</accession>
<dbReference type="Gene3D" id="1.10.357.10">
    <property type="entry name" value="Tetracycline Repressor, domain 2"/>
    <property type="match status" value="1"/>
</dbReference>
<sequence>MTAAEDRQRARGGRPSRAAAERLGEKILEIATDFFLRDGYGSTSIEAIAQAAGMSKRTFYHRYDGKPALFAAVVARIVDEIRPPPDVPLLVGTTSAAILERLGGLMLQAALAPRALALNRLIVAESARFPELVAAVSTQHGRAEAVALIAQVLRTRKDGPALSPDTAEFAAGQFIQMIVSWPQRLALGLGTPMTPAEQAHWVRRTTRLFLGGCDGWPEPTADEPATSGTTSP</sequence>
<reference evidence="5" key="2">
    <citation type="submission" date="2020-09" db="EMBL/GenBank/DDBJ databases">
        <authorList>
            <person name="Sun Q."/>
            <person name="Zhou Y."/>
        </authorList>
    </citation>
    <scope>NUCLEOTIDE SEQUENCE</scope>
    <source>
        <strain evidence="5">CGMCC 1.15725</strain>
    </source>
</reference>
<comment type="caution">
    <text evidence="5">The sequence shown here is derived from an EMBL/GenBank/DDBJ whole genome shotgun (WGS) entry which is preliminary data.</text>
</comment>
<dbReference type="AlphaFoldDB" id="A0A8J2YNJ1"/>
<dbReference type="InterPro" id="IPR009057">
    <property type="entry name" value="Homeodomain-like_sf"/>
</dbReference>
<dbReference type="PANTHER" id="PTHR30055:SF223">
    <property type="entry name" value="HTH-TYPE TRANSCRIPTIONAL REGULATOR UIDR"/>
    <property type="match status" value="1"/>
</dbReference>
<evidence type="ECO:0000256" key="3">
    <source>
        <dbReference type="SAM" id="MobiDB-lite"/>
    </source>
</evidence>
<evidence type="ECO:0000259" key="4">
    <source>
        <dbReference type="PROSITE" id="PS50977"/>
    </source>
</evidence>
<evidence type="ECO:0000256" key="1">
    <source>
        <dbReference type="ARBA" id="ARBA00023125"/>
    </source>
</evidence>
<proteinExistence type="predicted"/>
<dbReference type="PANTHER" id="PTHR30055">
    <property type="entry name" value="HTH-TYPE TRANSCRIPTIONAL REGULATOR RUTR"/>
    <property type="match status" value="1"/>
</dbReference>
<organism evidence="5 6">
    <name type="scientific">Aliidongia dinghuensis</name>
    <dbReference type="NCBI Taxonomy" id="1867774"/>
    <lineage>
        <taxon>Bacteria</taxon>
        <taxon>Pseudomonadati</taxon>
        <taxon>Pseudomonadota</taxon>
        <taxon>Alphaproteobacteria</taxon>
        <taxon>Rhodospirillales</taxon>
        <taxon>Dongiaceae</taxon>
        <taxon>Aliidongia</taxon>
    </lineage>
</organism>
<protein>
    <submittedName>
        <fullName evidence="5">TetR family transcriptional regulator</fullName>
    </submittedName>
</protein>
<dbReference type="EMBL" id="BMJQ01000001">
    <property type="protein sequence ID" value="GGE99325.1"/>
    <property type="molecule type" value="Genomic_DNA"/>
</dbReference>
<keyword evidence="6" id="KW-1185">Reference proteome</keyword>
<keyword evidence="1 2" id="KW-0238">DNA-binding</keyword>
<dbReference type="PROSITE" id="PS50977">
    <property type="entry name" value="HTH_TETR_2"/>
    <property type="match status" value="1"/>
</dbReference>